<feature type="transmembrane region" description="Helical" evidence="6">
    <location>
        <begin position="68"/>
        <end position="87"/>
    </location>
</feature>
<evidence type="ECO:0000256" key="2">
    <source>
        <dbReference type="ARBA" id="ARBA00008924"/>
    </source>
</evidence>
<feature type="transmembrane region" description="Helical" evidence="6">
    <location>
        <begin position="384"/>
        <end position="404"/>
    </location>
</feature>
<feature type="domain" description="Transmembrane protein 135 N-terminal" evidence="7">
    <location>
        <begin position="14"/>
        <end position="145"/>
    </location>
</feature>
<feature type="transmembrane region" description="Helical" evidence="6">
    <location>
        <begin position="339"/>
        <end position="364"/>
    </location>
</feature>
<proteinExistence type="inferred from homology"/>
<dbReference type="Pfam" id="PF15982">
    <property type="entry name" value="TMEM135_C_rich"/>
    <property type="match status" value="1"/>
</dbReference>
<comment type="subcellular location">
    <subcellularLocation>
        <location evidence="1">Endomembrane system</location>
        <topology evidence="1">Multi-pass membrane protein</topology>
    </subcellularLocation>
</comment>
<reference evidence="9" key="3">
    <citation type="submission" date="2018-07" db="EMBL/GenBank/DDBJ databases">
        <authorList>
            <person name="Mckenzie S.K."/>
            <person name="Kronauer D.J.C."/>
        </authorList>
    </citation>
    <scope>NUCLEOTIDE SEQUENCE</scope>
    <source>
        <strain evidence="9">Clonal line C1</strain>
    </source>
</reference>
<dbReference type="Proteomes" id="UP000279307">
    <property type="component" value="Chromosome 7"/>
</dbReference>
<reference evidence="9 11" key="2">
    <citation type="journal article" date="2018" name="Genome Res.">
        <title>The genomic architecture and molecular evolution of ant odorant receptors.</title>
        <authorList>
            <person name="McKenzie S.K."/>
            <person name="Kronauer D.J.C."/>
        </authorList>
    </citation>
    <scope>NUCLEOTIDE SEQUENCE [LARGE SCALE GENOMIC DNA]</scope>
    <source>
        <strain evidence="9">Clonal line C1</strain>
    </source>
</reference>
<keyword evidence="10" id="KW-1185">Reference proteome</keyword>
<feature type="transmembrane region" description="Helical" evidence="6">
    <location>
        <begin position="307"/>
        <end position="327"/>
    </location>
</feature>
<evidence type="ECO:0000256" key="6">
    <source>
        <dbReference type="SAM" id="Phobius"/>
    </source>
</evidence>
<evidence type="ECO:0000313" key="8">
    <source>
        <dbReference type="EMBL" id="EZA52286.1"/>
    </source>
</evidence>
<dbReference type="OrthoDB" id="291792at2759"/>
<gene>
    <name evidence="9" type="ORF">DMN91_007342</name>
    <name evidence="8" type="ORF">X777_08956</name>
</gene>
<evidence type="ECO:0000313" key="9">
    <source>
        <dbReference type="EMBL" id="RLU20729.1"/>
    </source>
</evidence>
<dbReference type="GO" id="GO:0012505">
    <property type="term" value="C:endomembrane system"/>
    <property type="evidence" value="ECO:0007669"/>
    <property type="project" value="UniProtKB-SubCell"/>
</dbReference>
<dbReference type="Proteomes" id="UP000053097">
    <property type="component" value="Unassembled WGS sequence"/>
</dbReference>
<comment type="similarity">
    <text evidence="2">Belongs to the TMEM135 family.</text>
</comment>
<dbReference type="InterPro" id="IPR031926">
    <property type="entry name" value="TMEM135_N"/>
</dbReference>
<feature type="transmembrane region" description="Helical" evidence="6">
    <location>
        <begin position="99"/>
        <end position="119"/>
    </location>
</feature>
<dbReference type="OMA" id="HPWTDKC"/>
<dbReference type="AlphaFoldDB" id="A0A026W9D4"/>
<evidence type="ECO:0000256" key="4">
    <source>
        <dbReference type="ARBA" id="ARBA00022989"/>
    </source>
</evidence>
<organism evidence="8 10">
    <name type="scientific">Ooceraea biroi</name>
    <name type="common">Clonal raider ant</name>
    <name type="synonym">Cerapachys biroi</name>
    <dbReference type="NCBI Taxonomy" id="2015173"/>
    <lineage>
        <taxon>Eukaryota</taxon>
        <taxon>Metazoa</taxon>
        <taxon>Ecdysozoa</taxon>
        <taxon>Arthropoda</taxon>
        <taxon>Hexapoda</taxon>
        <taxon>Insecta</taxon>
        <taxon>Pterygota</taxon>
        <taxon>Neoptera</taxon>
        <taxon>Endopterygota</taxon>
        <taxon>Hymenoptera</taxon>
        <taxon>Apocrita</taxon>
        <taxon>Aculeata</taxon>
        <taxon>Formicoidea</taxon>
        <taxon>Formicidae</taxon>
        <taxon>Dorylinae</taxon>
        <taxon>Ooceraea</taxon>
    </lineage>
</organism>
<protein>
    <recommendedName>
        <fullName evidence="7">Transmembrane protein 135 N-terminal domain-containing protein</fullName>
    </recommendedName>
</protein>
<dbReference type="PANTHER" id="PTHR12459">
    <property type="entry name" value="TRANSMEMBRANE PROTEIN 135-RELATED"/>
    <property type="match status" value="1"/>
</dbReference>
<evidence type="ECO:0000256" key="1">
    <source>
        <dbReference type="ARBA" id="ARBA00004127"/>
    </source>
</evidence>
<keyword evidence="4 6" id="KW-1133">Transmembrane helix</keyword>
<dbReference type="PANTHER" id="PTHR12459:SF15">
    <property type="entry name" value="TRANSMEMBRANE PROTEIN 135"/>
    <property type="match status" value="1"/>
</dbReference>
<sequence length="461" mass="52822">MPAQLSKFSFDAPCMDYTHPWTDSCISSTAGLGLHSLQESLRIYTTVYVIALLMRGKIPSREDIKKTILGILQSTAFLSWSGFAYSLFICLLRRLLGRFYFPTVSFVPSFLSSLSAILIERSSRRTLLCLYVSNIATETLFRMGVWRGYISPIPKGEVYIFAASVAVLLYFFRSKMNKQDQIYKILRFIIGQYEETEYLVKRNLSSKPSSENVDRKKEPKKSEKRQFTLLRKSFEAYKNIINTLKAQSRHPSCPHPYSCAHYILMDSARLFSYGVCGQVALKLILQVKGLLQKPKLLKSTIFQKENLNLGVCLGGFAGLYRLVSCLLRRTFYRDSHLFAIPAGLVASMAFTAYPNNTVALYFMWKALQLLWNDAVENKKVPKVTWFAILLYCFSTALLFHVAIIEPQNLRSSYWRFLYNMSGGRIAVMSRELLDVFGLETSKNLQNVLMRTKTTDKITFSF</sequence>
<keyword evidence="3 6" id="KW-0812">Transmembrane</keyword>
<evidence type="ECO:0000259" key="7">
    <source>
        <dbReference type="Pfam" id="PF15982"/>
    </source>
</evidence>
<dbReference type="EMBL" id="QOIP01000007">
    <property type="protein sequence ID" value="RLU20729.1"/>
    <property type="molecule type" value="Genomic_DNA"/>
</dbReference>
<reference evidence="8 10" key="1">
    <citation type="journal article" date="2014" name="Curr. Biol.">
        <title>The genome of the clonal raider ant Cerapachys biroi.</title>
        <authorList>
            <person name="Oxley P.R."/>
            <person name="Ji L."/>
            <person name="Fetter-Pruneda I."/>
            <person name="McKenzie S.K."/>
            <person name="Li C."/>
            <person name="Hu H."/>
            <person name="Zhang G."/>
            <person name="Kronauer D.J."/>
        </authorList>
    </citation>
    <scope>NUCLEOTIDE SEQUENCE [LARGE SCALE GENOMIC DNA]</scope>
</reference>
<keyword evidence="5 6" id="KW-0472">Membrane</keyword>
<dbReference type="InterPro" id="IPR026749">
    <property type="entry name" value="Tmem135"/>
</dbReference>
<evidence type="ECO:0000313" key="11">
    <source>
        <dbReference type="Proteomes" id="UP000279307"/>
    </source>
</evidence>
<accession>A0A026W9D4</accession>
<evidence type="ECO:0000313" key="10">
    <source>
        <dbReference type="Proteomes" id="UP000053097"/>
    </source>
</evidence>
<name>A0A026W9D4_OOCBI</name>
<dbReference type="EMBL" id="KK107347">
    <property type="protein sequence ID" value="EZA52286.1"/>
    <property type="molecule type" value="Genomic_DNA"/>
</dbReference>
<evidence type="ECO:0000256" key="3">
    <source>
        <dbReference type="ARBA" id="ARBA00022692"/>
    </source>
</evidence>
<evidence type="ECO:0000256" key="5">
    <source>
        <dbReference type="ARBA" id="ARBA00023136"/>
    </source>
</evidence>
<feature type="transmembrane region" description="Helical" evidence="6">
    <location>
        <begin position="158"/>
        <end position="174"/>
    </location>
</feature>